<organism evidence="1 2">
    <name type="scientific">Nocardia puris</name>
    <dbReference type="NCBI Taxonomy" id="208602"/>
    <lineage>
        <taxon>Bacteria</taxon>
        <taxon>Bacillati</taxon>
        <taxon>Actinomycetota</taxon>
        <taxon>Actinomycetes</taxon>
        <taxon>Mycobacteriales</taxon>
        <taxon>Nocardiaceae</taxon>
        <taxon>Nocardia</taxon>
    </lineage>
</organism>
<dbReference type="AlphaFoldDB" id="A0A366DQZ4"/>
<gene>
    <name evidence="1" type="ORF">DFR74_103154</name>
</gene>
<accession>A0A366DQZ4</accession>
<reference evidence="1 2" key="1">
    <citation type="submission" date="2018-06" db="EMBL/GenBank/DDBJ databases">
        <title>Genomic Encyclopedia of Type Strains, Phase IV (KMG-IV): sequencing the most valuable type-strain genomes for metagenomic binning, comparative biology and taxonomic classification.</title>
        <authorList>
            <person name="Goeker M."/>
        </authorList>
    </citation>
    <scope>NUCLEOTIDE SEQUENCE [LARGE SCALE GENOMIC DNA]</scope>
    <source>
        <strain evidence="1 2">DSM 44599</strain>
    </source>
</reference>
<dbReference type="STRING" id="1210090.GCA_001613185_06443"/>
<evidence type="ECO:0000313" key="2">
    <source>
        <dbReference type="Proteomes" id="UP000252586"/>
    </source>
</evidence>
<comment type="caution">
    <text evidence="1">The sequence shown here is derived from an EMBL/GenBank/DDBJ whole genome shotgun (WGS) entry which is preliminary data.</text>
</comment>
<protein>
    <submittedName>
        <fullName evidence="1">Uncharacterized protein</fullName>
    </submittedName>
</protein>
<dbReference type="EMBL" id="QNRE01000003">
    <property type="protein sequence ID" value="RBO92511.1"/>
    <property type="molecule type" value="Genomic_DNA"/>
</dbReference>
<sequence length="31" mass="3156">MSGSRGCGLTVTVPVASISVERRNNSSGYAV</sequence>
<evidence type="ECO:0000313" key="1">
    <source>
        <dbReference type="EMBL" id="RBO92511.1"/>
    </source>
</evidence>
<proteinExistence type="predicted"/>
<name>A0A366DQZ4_9NOCA</name>
<dbReference type="Proteomes" id="UP000252586">
    <property type="component" value="Unassembled WGS sequence"/>
</dbReference>
<keyword evidence="2" id="KW-1185">Reference proteome</keyword>